<organism evidence="1 2">
    <name type="scientific">Pipistrellus kuhlii</name>
    <name type="common">Kuhl's pipistrelle</name>
    <dbReference type="NCBI Taxonomy" id="59472"/>
    <lineage>
        <taxon>Eukaryota</taxon>
        <taxon>Metazoa</taxon>
        <taxon>Chordata</taxon>
        <taxon>Craniata</taxon>
        <taxon>Vertebrata</taxon>
        <taxon>Euteleostomi</taxon>
        <taxon>Mammalia</taxon>
        <taxon>Eutheria</taxon>
        <taxon>Laurasiatheria</taxon>
        <taxon>Chiroptera</taxon>
        <taxon>Yangochiroptera</taxon>
        <taxon>Vespertilionidae</taxon>
        <taxon>Pipistrellus</taxon>
    </lineage>
</organism>
<keyword evidence="2" id="KW-1185">Reference proteome</keyword>
<sequence length="151" mass="16482">MWKDPRPDCNLSSATAGWGPPPLFSGVWAWIQRAPPGESAGLLSQEVQRRACRREAGTWGCGWEEWEGGGRGDVQLGNLDPSVKTLRFILMELTSSGWISALGEGREGGVWVNVWGARGNTGFSFVVTGIHPGLPRRTFKQEPSSCVTRAR</sequence>
<accession>A0A7J7TL26</accession>
<name>A0A7J7TL26_PIPKU</name>
<evidence type="ECO:0000313" key="2">
    <source>
        <dbReference type="Proteomes" id="UP000558488"/>
    </source>
</evidence>
<reference evidence="1 2" key="1">
    <citation type="journal article" date="2020" name="Nature">
        <title>Six reference-quality genomes reveal evolution of bat adaptations.</title>
        <authorList>
            <person name="Jebb D."/>
            <person name="Huang Z."/>
            <person name="Pippel M."/>
            <person name="Hughes G.M."/>
            <person name="Lavrichenko K."/>
            <person name="Devanna P."/>
            <person name="Winkler S."/>
            <person name="Jermiin L.S."/>
            <person name="Skirmuntt E.C."/>
            <person name="Katzourakis A."/>
            <person name="Burkitt-Gray L."/>
            <person name="Ray D.A."/>
            <person name="Sullivan K.A.M."/>
            <person name="Roscito J.G."/>
            <person name="Kirilenko B.M."/>
            <person name="Davalos L.M."/>
            <person name="Corthals A.P."/>
            <person name="Power M.L."/>
            <person name="Jones G."/>
            <person name="Ransome R.D."/>
            <person name="Dechmann D.K.N."/>
            <person name="Locatelli A.G."/>
            <person name="Puechmaille S.J."/>
            <person name="Fedrigo O."/>
            <person name="Jarvis E.D."/>
            <person name="Hiller M."/>
            <person name="Vernes S.C."/>
            <person name="Myers E.W."/>
            <person name="Teeling E.C."/>
        </authorList>
    </citation>
    <scope>NUCLEOTIDE SEQUENCE [LARGE SCALE GENOMIC DNA]</scope>
    <source>
        <strain evidence="1">MPipKuh1</strain>
        <tissue evidence="1">Flight muscle</tissue>
    </source>
</reference>
<proteinExistence type="predicted"/>
<protein>
    <submittedName>
        <fullName evidence="1">Uncharacterized protein</fullName>
    </submittedName>
</protein>
<dbReference type="Proteomes" id="UP000558488">
    <property type="component" value="Unassembled WGS sequence"/>
</dbReference>
<gene>
    <name evidence="1" type="ORF">mPipKuh1_009362</name>
</gene>
<evidence type="ECO:0000313" key="1">
    <source>
        <dbReference type="EMBL" id="KAF6301130.1"/>
    </source>
</evidence>
<comment type="caution">
    <text evidence="1">The sequence shown here is derived from an EMBL/GenBank/DDBJ whole genome shotgun (WGS) entry which is preliminary data.</text>
</comment>
<dbReference type="EMBL" id="JACAGB010000028">
    <property type="protein sequence ID" value="KAF6301130.1"/>
    <property type="molecule type" value="Genomic_DNA"/>
</dbReference>
<dbReference type="AlphaFoldDB" id="A0A7J7TL26"/>